<keyword evidence="1" id="KW-0732">Signal</keyword>
<dbReference type="EMBL" id="JBHUMK010000070">
    <property type="protein sequence ID" value="MFD2610595.1"/>
    <property type="molecule type" value="Genomic_DNA"/>
</dbReference>
<organism evidence="2 3">
    <name type="scientific">Deinococcus taklimakanensis</name>
    <dbReference type="NCBI Taxonomy" id="536443"/>
    <lineage>
        <taxon>Bacteria</taxon>
        <taxon>Thermotogati</taxon>
        <taxon>Deinococcota</taxon>
        <taxon>Deinococci</taxon>
        <taxon>Deinococcales</taxon>
        <taxon>Deinococcaceae</taxon>
        <taxon>Deinococcus</taxon>
    </lineage>
</organism>
<accession>A0ABW5P7Z1</accession>
<proteinExistence type="predicted"/>
<feature type="chain" id="PRO_5045969448" evidence="1">
    <location>
        <begin position="28"/>
        <end position="138"/>
    </location>
</feature>
<comment type="caution">
    <text evidence="2">The sequence shown here is derived from an EMBL/GenBank/DDBJ whole genome shotgun (WGS) entry which is preliminary data.</text>
</comment>
<gene>
    <name evidence="2" type="ORF">ACFSR9_14320</name>
</gene>
<evidence type="ECO:0000313" key="3">
    <source>
        <dbReference type="Proteomes" id="UP001597475"/>
    </source>
</evidence>
<evidence type="ECO:0000256" key="1">
    <source>
        <dbReference type="SAM" id="SignalP"/>
    </source>
</evidence>
<keyword evidence="3" id="KW-1185">Reference proteome</keyword>
<sequence>MNKSSAVTSRAALLVVALCSAGAAALAGPPLPAPYRAAQTVQAGKVAVTAAHATLRVPSGVEGQDTLREITLLLAREAGTGRTLWKRSVSGLARVQEVNGDRVTVSGPVAGGWHVTQFRLADGLPGSVWDMVKATPTP</sequence>
<name>A0ABW5P7Z1_9DEIO</name>
<protein>
    <submittedName>
        <fullName evidence="2">Uncharacterized protein</fullName>
    </submittedName>
</protein>
<evidence type="ECO:0000313" key="2">
    <source>
        <dbReference type="EMBL" id="MFD2610595.1"/>
    </source>
</evidence>
<reference evidence="3" key="1">
    <citation type="journal article" date="2019" name="Int. J. Syst. Evol. Microbiol.">
        <title>The Global Catalogue of Microorganisms (GCM) 10K type strain sequencing project: providing services to taxonomists for standard genome sequencing and annotation.</title>
        <authorList>
            <consortium name="The Broad Institute Genomics Platform"/>
            <consortium name="The Broad Institute Genome Sequencing Center for Infectious Disease"/>
            <person name="Wu L."/>
            <person name="Ma J."/>
        </authorList>
    </citation>
    <scope>NUCLEOTIDE SEQUENCE [LARGE SCALE GENOMIC DNA]</scope>
    <source>
        <strain evidence="3">KCTC 33842</strain>
    </source>
</reference>
<dbReference type="Proteomes" id="UP001597475">
    <property type="component" value="Unassembled WGS sequence"/>
</dbReference>
<dbReference type="RefSeq" id="WP_386846872.1">
    <property type="nucleotide sequence ID" value="NZ_JBHUMK010000070.1"/>
</dbReference>
<feature type="signal peptide" evidence="1">
    <location>
        <begin position="1"/>
        <end position="27"/>
    </location>
</feature>